<keyword evidence="1" id="KW-0677">Repeat</keyword>
<dbReference type="Proteomes" id="UP001054945">
    <property type="component" value="Unassembled WGS sequence"/>
</dbReference>
<dbReference type="Pfam" id="PF10517">
    <property type="entry name" value="DM13"/>
    <property type="match status" value="1"/>
</dbReference>
<evidence type="ECO:0000313" key="3">
    <source>
        <dbReference type="EMBL" id="GIX68218.1"/>
    </source>
</evidence>
<accession>A0AAV4M756</accession>
<dbReference type="InterPro" id="IPR052126">
    <property type="entry name" value="Spindle_Org/Thrombomodulin"/>
</dbReference>
<protein>
    <recommendedName>
        <fullName evidence="2">DM13 domain-containing protein</fullName>
    </recommendedName>
</protein>
<reference evidence="3 4" key="1">
    <citation type="submission" date="2021-06" db="EMBL/GenBank/DDBJ databases">
        <title>Caerostris extrusa draft genome.</title>
        <authorList>
            <person name="Kono N."/>
            <person name="Arakawa K."/>
        </authorList>
    </citation>
    <scope>NUCLEOTIDE SEQUENCE [LARGE SCALE GENOMIC DNA]</scope>
</reference>
<feature type="domain" description="DM13" evidence="2">
    <location>
        <begin position="43"/>
        <end position="151"/>
    </location>
</feature>
<dbReference type="PROSITE" id="PS51549">
    <property type="entry name" value="DM13"/>
    <property type="match status" value="1"/>
</dbReference>
<dbReference type="PANTHER" id="PTHR24036">
    <property type="entry name" value="SKELETOR-RELATED"/>
    <property type="match status" value="1"/>
</dbReference>
<dbReference type="AlphaFoldDB" id="A0AAV4M756"/>
<organism evidence="3 4">
    <name type="scientific">Caerostris extrusa</name>
    <name type="common">Bark spider</name>
    <name type="synonym">Caerostris bankana</name>
    <dbReference type="NCBI Taxonomy" id="172846"/>
    <lineage>
        <taxon>Eukaryota</taxon>
        <taxon>Metazoa</taxon>
        <taxon>Ecdysozoa</taxon>
        <taxon>Arthropoda</taxon>
        <taxon>Chelicerata</taxon>
        <taxon>Arachnida</taxon>
        <taxon>Araneae</taxon>
        <taxon>Araneomorphae</taxon>
        <taxon>Entelegynae</taxon>
        <taxon>Araneoidea</taxon>
        <taxon>Araneidae</taxon>
        <taxon>Caerostris</taxon>
    </lineage>
</organism>
<name>A0AAV4M756_CAEEX</name>
<keyword evidence="4" id="KW-1185">Reference proteome</keyword>
<gene>
    <name evidence="3" type="primary">Skeletor_7</name>
    <name evidence="3" type="ORF">CEXT_170371</name>
</gene>
<sequence>MAFRECGEILQKNTTHAGLNPASVILQMPLVIFGGGHCAPYFGSEIGLFKTHAHEVEGRVYAVDDRTLYIKGFSYDGQGPDAYFWAGTSSKPDATGFIIPDEKGKNKVGNKLGIKTLVNIQTIHGKEYKLADKSFPQPYFDSRVEAILLYE</sequence>
<evidence type="ECO:0000259" key="2">
    <source>
        <dbReference type="PROSITE" id="PS51549"/>
    </source>
</evidence>
<dbReference type="EMBL" id="BPLR01019471">
    <property type="protein sequence ID" value="GIX68218.1"/>
    <property type="molecule type" value="Genomic_DNA"/>
</dbReference>
<dbReference type="PANTHER" id="PTHR24036:SF5">
    <property type="entry name" value="THROMBOMODULIN"/>
    <property type="match status" value="1"/>
</dbReference>
<dbReference type="InterPro" id="IPR019545">
    <property type="entry name" value="DM13_domain"/>
</dbReference>
<evidence type="ECO:0000313" key="4">
    <source>
        <dbReference type="Proteomes" id="UP001054945"/>
    </source>
</evidence>
<proteinExistence type="predicted"/>
<comment type="caution">
    <text evidence="3">The sequence shown here is derived from an EMBL/GenBank/DDBJ whole genome shotgun (WGS) entry which is preliminary data.</text>
</comment>
<evidence type="ECO:0000256" key="1">
    <source>
        <dbReference type="ARBA" id="ARBA00022737"/>
    </source>
</evidence>
<dbReference type="SMART" id="SM00686">
    <property type="entry name" value="DM13"/>
    <property type="match status" value="1"/>
</dbReference>